<proteinExistence type="predicted"/>
<dbReference type="EMBL" id="SRPR01000023">
    <property type="protein sequence ID" value="KAG5966192.1"/>
    <property type="molecule type" value="Genomic_DNA"/>
</dbReference>
<keyword evidence="4" id="KW-1185">Reference proteome</keyword>
<name>A0A9P7N1U5_9HYPO</name>
<dbReference type="Proteomes" id="UP000784919">
    <property type="component" value="Unassembled WGS sequence"/>
</dbReference>
<feature type="compositionally biased region" description="Low complexity" evidence="1">
    <location>
        <begin position="441"/>
        <end position="452"/>
    </location>
</feature>
<feature type="region of interest" description="Disordered" evidence="1">
    <location>
        <begin position="317"/>
        <end position="364"/>
    </location>
</feature>
<feature type="region of interest" description="Disordered" evidence="1">
    <location>
        <begin position="1"/>
        <end position="22"/>
    </location>
</feature>
<feature type="compositionally biased region" description="Polar residues" evidence="1">
    <location>
        <begin position="57"/>
        <end position="71"/>
    </location>
</feature>
<evidence type="ECO:0000313" key="5">
    <source>
        <dbReference type="Proteomes" id="UP000784919"/>
    </source>
</evidence>
<feature type="region of interest" description="Disordered" evidence="1">
    <location>
        <begin position="806"/>
        <end position="866"/>
    </location>
</feature>
<feature type="region of interest" description="Disordered" evidence="1">
    <location>
        <begin position="392"/>
        <end position="424"/>
    </location>
</feature>
<evidence type="ECO:0000256" key="1">
    <source>
        <dbReference type="SAM" id="MobiDB-lite"/>
    </source>
</evidence>
<feature type="region of interest" description="Disordered" evidence="1">
    <location>
        <begin position="439"/>
        <end position="458"/>
    </location>
</feature>
<feature type="compositionally biased region" description="Polar residues" evidence="1">
    <location>
        <begin position="109"/>
        <end position="123"/>
    </location>
</feature>
<protein>
    <submittedName>
        <fullName evidence="3">Uncharacterized protein</fullName>
    </submittedName>
</protein>
<feature type="compositionally biased region" description="Basic and acidic residues" evidence="1">
    <location>
        <begin position="510"/>
        <end position="522"/>
    </location>
</feature>
<feature type="region of interest" description="Disordered" evidence="1">
    <location>
        <begin position="55"/>
        <end position="156"/>
    </location>
</feature>
<evidence type="ECO:0000313" key="3">
    <source>
        <dbReference type="EMBL" id="KAG5977895.1"/>
    </source>
</evidence>
<accession>A0A9P7N1U5</accession>
<feature type="region of interest" description="Disordered" evidence="1">
    <location>
        <begin position="722"/>
        <end position="755"/>
    </location>
</feature>
<evidence type="ECO:0000313" key="4">
    <source>
        <dbReference type="Proteomes" id="UP000742024"/>
    </source>
</evidence>
<feature type="compositionally biased region" description="Polar residues" evidence="1">
    <location>
        <begin position="145"/>
        <end position="156"/>
    </location>
</feature>
<dbReference type="AlphaFoldDB" id="A0A9P7N1U5"/>
<feature type="compositionally biased region" description="Basic and acidic residues" evidence="1">
    <location>
        <begin position="836"/>
        <end position="846"/>
    </location>
</feature>
<dbReference type="OrthoDB" id="3870679at2759"/>
<feature type="compositionally biased region" description="Polar residues" evidence="1">
    <location>
        <begin position="1"/>
        <end position="18"/>
    </location>
</feature>
<organism evidence="3 5">
    <name type="scientific">Claviceps arundinis</name>
    <dbReference type="NCBI Taxonomy" id="1623583"/>
    <lineage>
        <taxon>Eukaryota</taxon>
        <taxon>Fungi</taxon>
        <taxon>Dikarya</taxon>
        <taxon>Ascomycota</taxon>
        <taxon>Pezizomycotina</taxon>
        <taxon>Sordariomycetes</taxon>
        <taxon>Hypocreomycetidae</taxon>
        <taxon>Hypocreales</taxon>
        <taxon>Clavicipitaceae</taxon>
        <taxon>Claviceps</taxon>
    </lineage>
</organism>
<gene>
    <name evidence="3" type="ORF">E4U56_006243</name>
    <name evidence="2" type="ORF">E4U57_003023</name>
</gene>
<feature type="compositionally biased region" description="Polar residues" evidence="1">
    <location>
        <begin position="347"/>
        <end position="364"/>
    </location>
</feature>
<dbReference type="EMBL" id="SRPS01000005">
    <property type="protein sequence ID" value="KAG5977895.1"/>
    <property type="molecule type" value="Genomic_DNA"/>
</dbReference>
<feature type="region of interest" description="Disordered" evidence="1">
    <location>
        <begin position="31"/>
        <end position="50"/>
    </location>
</feature>
<comment type="caution">
    <text evidence="3">The sequence shown here is derived from an EMBL/GenBank/DDBJ whole genome shotgun (WGS) entry which is preliminary data.</text>
</comment>
<feature type="compositionally biased region" description="Basic residues" evidence="1">
    <location>
        <begin position="475"/>
        <end position="485"/>
    </location>
</feature>
<evidence type="ECO:0000313" key="2">
    <source>
        <dbReference type="EMBL" id="KAG5966192.1"/>
    </source>
</evidence>
<feature type="region of interest" description="Disordered" evidence="1">
    <location>
        <begin position="464"/>
        <end position="561"/>
    </location>
</feature>
<dbReference type="Proteomes" id="UP000742024">
    <property type="component" value="Unassembled WGS sequence"/>
</dbReference>
<feature type="compositionally biased region" description="Polar residues" evidence="1">
    <location>
        <begin position="326"/>
        <end position="338"/>
    </location>
</feature>
<sequence>MTTSTRPEQTHGTLTTNHDILHEHFKKHRVLPPSRHDRTANTGNRAVSGTFDAAVDTSASRGSPIFQTSSPRPLKHKSRRIGSGPDLPPTPPNYVRVYSGGHSAHLPSPISQGSGFQTSQASSRRAPATPPEHRYPPTPDVTPPQAETRSQVRSTNTDYGFSRAITATEPRPRSFLKNVGKDPDLSEDEAVAHAGRNVIASSISSHTTVLQLPISSRISPSLHTQALKLALESLTGNEGEKYKLRSRGERVQFDDECESSRNANLGWDVALHQRMVSGGSRKINVVTTTSQKLNGARNEALEDQLFTSETARSVMLGEFDPVEPSPKSSTHSRSQRMSTGPILSRSEVVSSTNSRRSARPSSTPISSAVIEATLVDNTSLLQTQRILRHVRKRRELREPSPCGRKNAAVDENSLSSKKSSTAKRLLVSGSKLEYARRYESHASATGFSSAASGRPRKEVWKDGDIPVVVIPGRTSSHKSKPRKPPLRSSSSRQSRMRSVESSSTNQVPSHSEEVSFDHEMRRGRSTSVSARLDQRTMDYPPRIPPRSSSLSAPTSRTTSRAGSFTVESMGAANEMHRQEVRPTARESAPVAVVNIATSPMTSGQRVLQPKETVAVPCIAAPQICSKQSPQTPQSKWDAGHDSLDANADDALGQDHSFRTTKFSLISTDTNGTAPEISEAQAVRLYRHRNTSVLRINHSAKPKDMKQEKNSGIKNRQLDSQGTIHDAAKRSRRVVTTPVEKKMEEMESPLRNPCSPPRTPVYPPAINFIPATPSGHTPAEEKQVQLGNFYDITAGTPVRRPSIVRRALGRQRRHSVSYPPTPSKQPGFLARTLSWSRDSRKSLDTRRQRSLSQGMEPSCGNEDEPLDQSKLHPYWRPQWNDADYCDCESCCRGSEGDEEELYRYPLVDNRPRAIKRSLSAKVKKTFAILPARQDYQCYMDDDYGTERRTIRRTSSGNLKVMRRRSSDYSLRQRTTRLEEIVPQKRSWGGRSLQGRRSTIGLSSGFERMPSLRKRWNEKRRAKRIQELRQIISRPKEVRGGVGEFGNMRAQRAD</sequence>
<reference evidence="3 4" key="1">
    <citation type="journal article" date="2020" name="bioRxiv">
        <title>Whole genome comparisons of ergot fungi reveals the divergence and evolution of species within the genus Claviceps are the result of varying mechanisms driving genome evolution and host range expansion.</title>
        <authorList>
            <person name="Wyka S.A."/>
            <person name="Mondo S.J."/>
            <person name="Liu M."/>
            <person name="Dettman J."/>
            <person name="Nalam V."/>
            <person name="Broders K.D."/>
        </authorList>
    </citation>
    <scope>NUCLEOTIDE SEQUENCE</scope>
    <source>
        <strain evidence="3">CCC 1102</strain>
        <strain evidence="2 4">LM583</strain>
    </source>
</reference>